<feature type="domain" description="Immunoglobulin" evidence="2">
    <location>
        <begin position="26"/>
        <end position="121"/>
    </location>
</feature>
<reference evidence="3" key="1">
    <citation type="submission" date="2020-07" db="EMBL/GenBank/DDBJ databases">
        <title>Clarias magur genome sequencing, assembly and annotation.</title>
        <authorList>
            <person name="Kushwaha B."/>
            <person name="Kumar R."/>
            <person name="Das P."/>
            <person name="Joshi C.G."/>
            <person name="Kumar D."/>
            <person name="Nagpure N.S."/>
            <person name="Pandey M."/>
            <person name="Agarwal S."/>
            <person name="Srivastava S."/>
            <person name="Singh M."/>
            <person name="Sahoo L."/>
            <person name="Jayasankar P."/>
            <person name="Meher P.K."/>
            <person name="Koringa P.G."/>
            <person name="Iquebal M.A."/>
            <person name="Das S.P."/>
            <person name="Bit A."/>
            <person name="Patnaik S."/>
            <person name="Patel N."/>
            <person name="Shah T.M."/>
            <person name="Hinsu A."/>
            <person name="Jena J.K."/>
        </authorList>
    </citation>
    <scope>NUCLEOTIDE SEQUENCE</scope>
    <source>
        <strain evidence="3">CIFAMagur01</strain>
        <tissue evidence="3">Testis</tissue>
    </source>
</reference>
<name>A0A8J4UBZ9_CLAMG</name>
<keyword evidence="1" id="KW-0812">Transmembrane</keyword>
<dbReference type="InterPro" id="IPR036179">
    <property type="entry name" value="Ig-like_dom_sf"/>
</dbReference>
<feature type="non-terminal residue" evidence="3">
    <location>
        <position position="1"/>
    </location>
</feature>
<gene>
    <name evidence="3" type="ORF">DAT39_014978</name>
</gene>
<evidence type="ECO:0000313" key="3">
    <source>
        <dbReference type="EMBL" id="KAF5895314.1"/>
    </source>
</evidence>
<dbReference type="SUPFAM" id="SSF48726">
    <property type="entry name" value="Immunoglobulin"/>
    <property type="match status" value="1"/>
</dbReference>
<comment type="caution">
    <text evidence="3">The sequence shown here is derived from an EMBL/GenBank/DDBJ whole genome shotgun (WGS) entry which is preliminary data.</text>
</comment>
<feature type="transmembrane region" description="Helical" evidence="1">
    <location>
        <begin position="12"/>
        <end position="31"/>
    </location>
</feature>
<dbReference type="Proteomes" id="UP000727407">
    <property type="component" value="Unassembled WGS sequence"/>
</dbReference>
<dbReference type="PANTHER" id="PTHR11422">
    <property type="entry name" value="T-CELL SURFACE GLYCOPROTEIN CD4"/>
    <property type="match status" value="1"/>
</dbReference>
<dbReference type="InterPro" id="IPR013783">
    <property type="entry name" value="Ig-like_fold"/>
</dbReference>
<keyword evidence="1" id="KW-1133">Transmembrane helix</keyword>
<dbReference type="EMBL" id="QNUK01000328">
    <property type="protein sequence ID" value="KAF5895314.1"/>
    <property type="molecule type" value="Genomic_DNA"/>
</dbReference>
<evidence type="ECO:0000313" key="4">
    <source>
        <dbReference type="Proteomes" id="UP000727407"/>
    </source>
</evidence>
<dbReference type="InterPro" id="IPR003599">
    <property type="entry name" value="Ig_sub"/>
</dbReference>
<keyword evidence="4" id="KW-1185">Reference proteome</keyword>
<dbReference type="SMART" id="SM00409">
    <property type="entry name" value="IG"/>
    <property type="match status" value="4"/>
</dbReference>
<sequence length="516" mass="57939">MESCRVPHQILLFFILMFITGSLSVFTNIWIEFNQSAALPCKHNCPSLVKWTLSRYSDDDVVAECDQTSCRSLKERFNMSHDQYLNGDLTLIITAADHRMRGLYTCQCDGKGVNDVDLRIRPTISSIDLNSGEDLQLDLHGLDQVEVVHWSIGYSSFISGLWICSVKGSSLDCTPDNTQRASLNNSVFTLRGPVSAKTIRWVKPHQSAALPCKHNCPGLAKWTQSRYPGDDAVAECDQTSCRSLREGFTMSHDQYLNGDLTLIITAADHSLSDLYTCQCKRKSINEVDLSLEPFIWSHFHRTRYFRRGFFPDPVIFYPDIFYQGFSSLSLVSIKSGEDLLLDLHRSDQVKVIYKGVEICSVDRSSLHCTAKYTLRTSLSNTVLTLRGVKPRDGGVYTVQDTESNENLHICTVSVRGPVSAKTIRWVKPHQSAALPCKHNCPGLAKWTQSRYPGDDAVAECDQTSCRSLREGFTMSHDQYLNGDLTLIITAADHSLSGLYTCQCKRKSINEVDLSLE</sequence>
<dbReference type="PANTHER" id="PTHR11422:SF10">
    <property type="entry name" value="IG-LIKE DOMAIN-CONTAINING PROTEIN"/>
    <property type="match status" value="1"/>
</dbReference>
<feature type="domain" description="Immunoglobulin" evidence="2">
    <location>
        <begin position="328"/>
        <end position="415"/>
    </location>
</feature>
<feature type="domain" description="Immunoglobulin" evidence="2">
    <location>
        <begin position="421"/>
        <end position="516"/>
    </location>
</feature>
<accession>A0A8J4UBZ9</accession>
<feature type="domain" description="Immunoglobulin" evidence="2">
    <location>
        <begin position="197"/>
        <end position="292"/>
    </location>
</feature>
<dbReference type="OrthoDB" id="8948999at2759"/>
<organism evidence="3 4">
    <name type="scientific">Clarias magur</name>
    <name type="common">Asian catfish</name>
    <name type="synonym">Macropteronotus magur</name>
    <dbReference type="NCBI Taxonomy" id="1594786"/>
    <lineage>
        <taxon>Eukaryota</taxon>
        <taxon>Metazoa</taxon>
        <taxon>Chordata</taxon>
        <taxon>Craniata</taxon>
        <taxon>Vertebrata</taxon>
        <taxon>Euteleostomi</taxon>
        <taxon>Actinopterygii</taxon>
        <taxon>Neopterygii</taxon>
        <taxon>Teleostei</taxon>
        <taxon>Ostariophysi</taxon>
        <taxon>Siluriformes</taxon>
        <taxon>Clariidae</taxon>
        <taxon>Clarias</taxon>
    </lineage>
</organism>
<dbReference type="AlphaFoldDB" id="A0A8J4UBZ9"/>
<protein>
    <recommendedName>
        <fullName evidence="2">Immunoglobulin domain-containing protein</fullName>
    </recommendedName>
</protein>
<dbReference type="Gene3D" id="2.60.40.10">
    <property type="entry name" value="Immunoglobulins"/>
    <property type="match status" value="2"/>
</dbReference>
<proteinExistence type="predicted"/>
<evidence type="ECO:0000259" key="2">
    <source>
        <dbReference type="SMART" id="SM00409"/>
    </source>
</evidence>
<keyword evidence="1" id="KW-0472">Membrane</keyword>
<evidence type="ECO:0000256" key="1">
    <source>
        <dbReference type="SAM" id="Phobius"/>
    </source>
</evidence>